<dbReference type="EMBL" id="OZ075124">
    <property type="protein sequence ID" value="CAL4927451.1"/>
    <property type="molecule type" value="Genomic_DNA"/>
</dbReference>
<dbReference type="InterPro" id="IPR024752">
    <property type="entry name" value="Myb/SANT-like_dom"/>
</dbReference>
<dbReference type="Proteomes" id="UP001497457">
    <property type="component" value="Chromosome 14rd"/>
</dbReference>
<evidence type="ECO:0000259" key="2">
    <source>
        <dbReference type="Pfam" id="PF12776"/>
    </source>
</evidence>
<organism evidence="3 4">
    <name type="scientific">Urochloa decumbens</name>
    <dbReference type="NCBI Taxonomy" id="240449"/>
    <lineage>
        <taxon>Eukaryota</taxon>
        <taxon>Viridiplantae</taxon>
        <taxon>Streptophyta</taxon>
        <taxon>Embryophyta</taxon>
        <taxon>Tracheophyta</taxon>
        <taxon>Spermatophyta</taxon>
        <taxon>Magnoliopsida</taxon>
        <taxon>Liliopsida</taxon>
        <taxon>Poales</taxon>
        <taxon>Poaceae</taxon>
        <taxon>PACMAD clade</taxon>
        <taxon>Panicoideae</taxon>
        <taxon>Panicodae</taxon>
        <taxon>Paniceae</taxon>
        <taxon>Melinidinae</taxon>
        <taxon>Urochloa</taxon>
    </lineage>
</organism>
<protein>
    <recommendedName>
        <fullName evidence="2">Myb/SANT-like domain-containing protein</fullName>
    </recommendedName>
</protein>
<feature type="domain" description="Myb/SANT-like" evidence="2">
    <location>
        <begin position="171"/>
        <end position="263"/>
    </location>
</feature>
<feature type="region of interest" description="Disordered" evidence="1">
    <location>
        <begin position="78"/>
        <end position="115"/>
    </location>
</feature>
<feature type="region of interest" description="Disordered" evidence="1">
    <location>
        <begin position="1"/>
        <end position="43"/>
    </location>
</feature>
<dbReference type="PANTHER" id="PTHR47069:SF11">
    <property type="entry name" value="OS04G0275550 PROTEIN"/>
    <property type="match status" value="1"/>
</dbReference>
<dbReference type="AlphaFoldDB" id="A0ABC8XI27"/>
<reference evidence="4" key="1">
    <citation type="submission" date="2024-06" db="EMBL/GenBank/DDBJ databases">
        <authorList>
            <person name="Ryan C."/>
        </authorList>
    </citation>
    <scope>NUCLEOTIDE SEQUENCE [LARGE SCALE GENOMIC DNA]</scope>
</reference>
<feature type="compositionally biased region" description="Polar residues" evidence="1">
    <location>
        <begin position="321"/>
        <end position="344"/>
    </location>
</feature>
<gene>
    <name evidence="3" type="ORF">URODEC1_LOCUS24563</name>
</gene>
<accession>A0ABC8XI27</accession>
<feature type="region of interest" description="Disordered" evidence="1">
    <location>
        <begin position="149"/>
        <end position="169"/>
    </location>
</feature>
<dbReference type="PANTHER" id="PTHR47069">
    <property type="match status" value="1"/>
</dbReference>
<dbReference type="Pfam" id="PF12776">
    <property type="entry name" value="Myb_DNA-bind_3"/>
    <property type="match status" value="1"/>
</dbReference>
<keyword evidence="4" id="KW-1185">Reference proteome</keyword>
<proteinExistence type="predicted"/>
<reference evidence="3 4" key="2">
    <citation type="submission" date="2024-10" db="EMBL/GenBank/DDBJ databases">
        <authorList>
            <person name="Ryan C."/>
        </authorList>
    </citation>
    <scope>NUCLEOTIDE SEQUENCE [LARGE SCALE GENOMIC DNA]</scope>
</reference>
<evidence type="ECO:0000313" key="3">
    <source>
        <dbReference type="EMBL" id="CAL4927451.1"/>
    </source>
</evidence>
<sequence>MDGAPFDFFSQTESSGAAVDAMDGEGWGLTPPRLRRDSSSGRVPRAGNVAAPGIDLNADSAAASYPDMTMYTHILQRDSSSGQGFPPQRARSDGVPLRPVRPPRQGLSVPRTTGARGKAVVVPGRVAARQQAPGSRMYRQFRWMMMPASKKTKMKTRTRSTSTARPKGKANWTDENTYILCELACEEIEDGNFTAKVWNTEGYKNMKEKYYQKTKLWHPGREVKNKIQNLKGLYNDWVWLQQQTGCGRGEHGEVTATKAWWEREIKSRPNLKKFRKGNPEYIGLLHEMFHEVAVDGTSAFVPGIGNDIETNDDDDDEDGSPMSTNTRKSRTNSADFRSTATSPSKKLKSGNRGTMPDADNSPPTNGKTKGPFLRTLKEITTRMDKEAETSNTILQAIVDEGKEKAKRSEERKVAVATCQQLAIECGATEESIEYFVACDLFKDKHNRFVFQNMKTPQARLIWLKRWCKAKKMYDEE</sequence>
<evidence type="ECO:0000313" key="4">
    <source>
        <dbReference type="Proteomes" id="UP001497457"/>
    </source>
</evidence>
<feature type="compositionally biased region" description="Acidic residues" evidence="1">
    <location>
        <begin position="309"/>
        <end position="319"/>
    </location>
</feature>
<name>A0ABC8XI27_9POAL</name>
<feature type="region of interest" description="Disordered" evidence="1">
    <location>
        <begin position="303"/>
        <end position="372"/>
    </location>
</feature>
<evidence type="ECO:0000256" key="1">
    <source>
        <dbReference type="SAM" id="MobiDB-lite"/>
    </source>
</evidence>